<dbReference type="EMBL" id="FN648474">
    <property type="protein sequence ID" value="CBJ31876.1"/>
    <property type="molecule type" value="Genomic_DNA"/>
</dbReference>
<dbReference type="eggNOG" id="ENOG502RY1S">
    <property type="taxonomic scope" value="Eukaryota"/>
</dbReference>
<keyword evidence="3" id="KW-1185">Reference proteome</keyword>
<dbReference type="Proteomes" id="UP000002630">
    <property type="component" value="Linkage Group LG26"/>
</dbReference>
<gene>
    <name evidence="2" type="ORF">Esi_0289_0036</name>
</gene>
<accession>D7FV70</accession>
<dbReference type="OrthoDB" id="311468at2759"/>
<feature type="compositionally biased region" description="Low complexity" evidence="1">
    <location>
        <begin position="35"/>
        <end position="56"/>
    </location>
</feature>
<name>D7FV70_ECTSI</name>
<dbReference type="AlphaFoldDB" id="D7FV70"/>
<dbReference type="STRING" id="2880.D7FV70"/>
<feature type="region of interest" description="Disordered" evidence="1">
    <location>
        <begin position="1"/>
        <end position="81"/>
    </location>
</feature>
<organism evidence="2 3">
    <name type="scientific">Ectocarpus siliculosus</name>
    <name type="common">Brown alga</name>
    <name type="synonym">Conferva siliculosa</name>
    <dbReference type="NCBI Taxonomy" id="2880"/>
    <lineage>
        <taxon>Eukaryota</taxon>
        <taxon>Sar</taxon>
        <taxon>Stramenopiles</taxon>
        <taxon>Ochrophyta</taxon>
        <taxon>PX clade</taxon>
        <taxon>Phaeophyceae</taxon>
        <taxon>Ectocarpales</taxon>
        <taxon>Ectocarpaceae</taxon>
        <taxon>Ectocarpus</taxon>
    </lineage>
</organism>
<feature type="compositionally biased region" description="Basic residues" evidence="1">
    <location>
        <begin position="19"/>
        <end position="31"/>
    </location>
</feature>
<evidence type="ECO:0000313" key="2">
    <source>
        <dbReference type="EMBL" id="CBJ31876.1"/>
    </source>
</evidence>
<proteinExistence type="predicted"/>
<protein>
    <submittedName>
        <fullName evidence="2">Uncharacterized protein</fullName>
    </submittedName>
</protein>
<dbReference type="InParanoid" id="D7FV70"/>
<evidence type="ECO:0000313" key="3">
    <source>
        <dbReference type="Proteomes" id="UP000002630"/>
    </source>
</evidence>
<reference evidence="2 3" key="1">
    <citation type="journal article" date="2010" name="Nature">
        <title>The Ectocarpus genome and the independent evolution of multicellularity in brown algae.</title>
        <authorList>
            <person name="Cock J.M."/>
            <person name="Sterck L."/>
            <person name="Rouze P."/>
            <person name="Scornet D."/>
            <person name="Allen A.E."/>
            <person name="Amoutzias G."/>
            <person name="Anthouard V."/>
            <person name="Artiguenave F."/>
            <person name="Aury J.M."/>
            <person name="Badger J.H."/>
            <person name="Beszteri B."/>
            <person name="Billiau K."/>
            <person name="Bonnet E."/>
            <person name="Bothwell J.H."/>
            <person name="Bowler C."/>
            <person name="Boyen C."/>
            <person name="Brownlee C."/>
            <person name="Carrano C.J."/>
            <person name="Charrier B."/>
            <person name="Cho G.Y."/>
            <person name="Coelho S.M."/>
            <person name="Collen J."/>
            <person name="Corre E."/>
            <person name="Da Silva C."/>
            <person name="Delage L."/>
            <person name="Delaroque N."/>
            <person name="Dittami S.M."/>
            <person name="Doulbeau S."/>
            <person name="Elias M."/>
            <person name="Farnham G."/>
            <person name="Gachon C.M."/>
            <person name="Gschloessl B."/>
            <person name="Heesch S."/>
            <person name="Jabbari K."/>
            <person name="Jubin C."/>
            <person name="Kawai H."/>
            <person name="Kimura K."/>
            <person name="Kloareg B."/>
            <person name="Kupper F.C."/>
            <person name="Lang D."/>
            <person name="Le Bail A."/>
            <person name="Leblanc C."/>
            <person name="Lerouge P."/>
            <person name="Lohr M."/>
            <person name="Lopez P.J."/>
            <person name="Martens C."/>
            <person name="Maumus F."/>
            <person name="Michel G."/>
            <person name="Miranda-Saavedra D."/>
            <person name="Morales J."/>
            <person name="Moreau H."/>
            <person name="Motomura T."/>
            <person name="Nagasato C."/>
            <person name="Napoli C.A."/>
            <person name="Nelson D.R."/>
            <person name="Nyvall-Collen P."/>
            <person name="Peters A.F."/>
            <person name="Pommier C."/>
            <person name="Potin P."/>
            <person name="Poulain J."/>
            <person name="Quesneville H."/>
            <person name="Read B."/>
            <person name="Rensing S.A."/>
            <person name="Ritter A."/>
            <person name="Rousvoal S."/>
            <person name="Samanta M."/>
            <person name="Samson G."/>
            <person name="Schroeder D.C."/>
            <person name="Segurens B."/>
            <person name="Strittmatter M."/>
            <person name="Tonon T."/>
            <person name="Tregear J.W."/>
            <person name="Valentin K."/>
            <person name="von Dassow P."/>
            <person name="Yamagishi T."/>
            <person name="Van de Peer Y."/>
            <person name="Wincker P."/>
        </authorList>
    </citation>
    <scope>NUCLEOTIDE SEQUENCE [LARGE SCALE GENOMIC DNA]</scope>
    <source>
        <strain evidence="3">Ec32 / CCAP1310/4</strain>
    </source>
</reference>
<dbReference type="OMA" id="AHIGVEY"/>
<sequence length="222" mass="24188">MPKGGRLVFKGGEVAVSSRGKKKDKLKRKRERAQAKAAAASTGEAAAAGGAAAGGQQDEEEAEEEMRPVSGTGRITSSGTAVHGHEAKFMDELHSGDAILITHPTTLREETRIIKMVLSNMSISISSPFSSDLISTTNFRYIKAPRLEVSAETKAEERKKRKVQEEDSAFGTYAGAGGKRLVYRERTPAGNYRIIETTVDEAMTREEMLDMRATKKADRHCN</sequence>
<evidence type="ECO:0000256" key="1">
    <source>
        <dbReference type="SAM" id="MobiDB-lite"/>
    </source>
</evidence>
<dbReference type="EMBL" id="FN649751">
    <property type="protein sequence ID" value="CBJ31876.1"/>
    <property type="molecule type" value="Genomic_DNA"/>
</dbReference>